<feature type="transmembrane region" description="Helical" evidence="8">
    <location>
        <begin position="309"/>
        <end position="329"/>
    </location>
</feature>
<organism evidence="10 11">
    <name type="scientific">Candidatus Curtissbacteria bacterium RIFCSPLOWO2_01_FULL_42_50</name>
    <dbReference type="NCBI Taxonomy" id="1797730"/>
    <lineage>
        <taxon>Bacteria</taxon>
        <taxon>Candidatus Curtissiibacteriota</taxon>
    </lineage>
</organism>
<dbReference type="GO" id="GO:0005886">
    <property type="term" value="C:plasma membrane"/>
    <property type="evidence" value="ECO:0007669"/>
    <property type="project" value="UniProtKB-SubCell"/>
</dbReference>
<sequence length="456" mass="52376">MFSLSQNYLTRGFWGDEAWTSLISQLPFQQMLKTTAADFHPPGYYTIVELVYKFLPPTEIITRSISIIFYLLTVFLVYKLASEIKGRMFGLISAVVVLVNPIFFTYAFEARNYTMFAFAATGSIYCLIKLSSVLGSRFSENKPQKTDNRKRLWTLFVLFSTLGIYTHYYMFFILAAQGLYLILFDRKILLRMIWAYAVVAVLYFPWIPFLEKQVTSVGQSYWIGAVDRRTHFEALLRILGGENKNILRPFLFWLSLTLIAVGLAQHIRQKSFERSYRLVWLWAVVPFILATLPGLAIDGFKLPFRPIFFWRYLIGSSVPISLIIVHASQKLPKNLFKLSMVAIVVLGVAIDGLTFNRSPYTFREAYREKVLGKIKATDKIVTVLPSFAEVLYYRNRNNLNNELIVLPEGLVQFSGKSLLDAYNANGKVKIDKAPNGRYFELRPGPSIVKIESQSFD</sequence>
<dbReference type="GO" id="GO:0016763">
    <property type="term" value="F:pentosyltransferase activity"/>
    <property type="evidence" value="ECO:0007669"/>
    <property type="project" value="TreeGrafter"/>
</dbReference>
<evidence type="ECO:0000256" key="8">
    <source>
        <dbReference type="SAM" id="Phobius"/>
    </source>
</evidence>
<evidence type="ECO:0000256" key="7">
    <source>
        <dbReference type="ARBA" id="ARBA00023136"/>
    </source>
</evidence>
<keyword evidence="4" id="KW-0808">Transferase</keyword>
<evidence type="ECO:0000256" key="5">
    <source>
        <dbReference type="ARBA" id="ARBA00022692"/>
    </source>
</evidence>
<keyword evidence="3" id="KW-0328">Glycosyltransferase</keyword>
<accession>A0A1F5H4R5</accession>
<feature type="transmembrane region" description="Helical" evidence="8">
    <location>
        <begin position="152"/>
        <end position="176"/>
    </location>
</feature>
<dbReference type="PANTHER" id="PTHR33908:SF11">
    <property type="entry name" value="MEMBRANE PROTEIN"/>
    <property type="match status" value="1"/>
</dbReference>
<dbReference type="Proteomes" id="UP000177039">
    <property type="component" value="Unassembled WGS sequence"/>
</dbReference>
<evidence type="ECO:0000256" key="2">
    <source>
        <dbReference type="ARBA" id="ARBA00022475"/>
    </source>
</evidence>
<evidence type="ECO:0000313" key="10">
    <source>
        <dbReference type="EMBL" id="OGD99078.1"/>
    </source>
</evidence>
<feature type="transmembrane region" description="Helical" evidence="8">
    <location>
        <begin position="188"/>
        <end position="206"/>
    </location>
</feature>
<evidence type="ECO:0000256" key="6">
    <source>
        <dbReference type="ARBA" id="ARBA00022989"/>
    </source>
</evidence>
<gene>
    <name evidence="10" type="ORF">A3B54_05195</name>
</gene>
<reference evidence="10 11" key="1">
    <citation type="journal article" date="2016" name="Nat. Commun.">
        <title>Thousands of microbial genomes shed light on interconnected biogeochemical processes in an aquifer system.</title>
        <authorList>
            <person name="Anantharaman K."/>
            <person name="Brown C.T."/>
            <person name="Hug L.A."/>
            <person name="Sharon I."/>
            <person name="Castelle C.J."/>
            <person name="Probst A.J."/>
            <person name="Thomas B.C."/>
            <person name="Singh A."/>
            <person name="Wilkins M.J."/>
            <person name="Karaoz U."/>
            <person name="Brodie E.L."/>
            <person name="Williams K.H."/>
            <person name="Hubbard S.S."/>
            <person name="Banfield J.F."/>
        </authorList>
    </citation>
    <scope>NUCLEOTIDE SEQUENCE [LARGE SCALE GENOMIC DNA]</scope>
</reference>
<dbReference type="InterPro" id="IPR038731">
    <property type="entry name" value="RgtA/B/C-like"/>
</dbReference>
<dbReference type="InterPro" id="IPR050297">
    <property type="entry name" value="LipidA_mod_glycosyltrf_83"/>
</dbReference>
<keyword evidence="7 8" id="KW-0472">Membrane</keyword>
<comment type="caution">
    <text evidence="10">The sequence shown here is derived from an EMBL/GenBank/DDBJ whole genome shotgun (WGS) entry which is preliminary data.</text>
</comment>
<protein>
    <recommendedName>
        <fullName evidence="9">Glycosyltransferase RgtA/B/C/D-like domain-containing protein</fullName>
    </recommendedName>
</protein>
<dbReference type="GO" id="GO:0009103">
    <property type="term" value="P:lipopolysaccharide biosynthetic process"/>
    <property type="evidence" value="ECO:0007669"/>
    <property type="project" value="UniProtKB-ARBA"/>
</dbReference>
<feature type="transmembrane region" description="Helical" evidence="8">
    <location>
        <begin position="88"/>
        <end position="107"/>
    </location>
</feature>
<evidence type="ECO:0000259" key="9">
    <source>
        <dbReference type="Pfam" id="PF13231"/>
    </source>
</evidence>
<keyword evidence="2" id="KW-1003">Cell membrane</keyword>
<feature type="transmembrane region" description="Helical" evidence="8">
    <location>
        <begin position="113"/>
        <end position="131"/>
    </location>
</feature>
<feature type="transmembrane region" description="Helical" evidence="8">
    <location>
        <begin position="60"/>
        <end position="81"/>
    </location>
</feature>
<dbReference type="EMBL" id="MFBT01000024">
    <property type="protein sequence ID" value="OGD99078.1"/>
    <property type="molecule type" value="Genomic_DNA"/>
</dbReference>
<dbReference type="PANTHER" id="PTHR33908">
    <property type="entry name" value="MANNOSYLTRANSFERASE YKCB-RELATED"/>
    <property type="match status" value="1"/>
</dbReference>
<keyword evidence="5 8" id="KW-0812">Transmembrane</keyword>
<proteinExistence type="predicted"/>
<dbReference type="Pfam" id="PF13231">
    <property type="entry name" value="PMT_2"/>
    <property type="match status" value="1"/>
</dbReference>
<feature type="transmembrane region" description="Helical" evidence="8">
    <location>
        <begin position="335"/>
        <end position="355"/>
    </location>
</feature>
<evidence type="ECO:0000313" key="11">
    <source>
        <dbReference type="Proteomes" id="UP000177039"/>
    </source>
</evidence>
<keyword evidence="6 8" id="KW-1133">Transmembrane helix</keyword>
<evidence type="ECO:0000256" key="1">
    <source>
        <dbReference type="ARBA" id="ARBA00004651"/>
    </source>
</evidence>
<dbReference type="AlphaFoldDB" id="A0A1F5H4R5"/>
<comment type="subcellular location">
    <subcellularLocation>
        <location evidence="1">Cell membrane</location>
        <topology evidence="1">Multi-pass membrane protein</topology>
    </subcellularLocation>
</comment>
<evidence type="ECO:0000256" key="3">
    <source>
        <dbReference type="ARBA" id="ARBA00022676"/>
    </source>
</evidence>
<feature type="domain" description="Glycosyltransferase RgtA/B/C/D-like" evidence="9">
    <location>
        <begin position="40"/>
        <end position="207"/>
    </location>
</feature>
<feature type="transmembrane region" description="Helical" evidence="8">
    <location>
        <begin position="279"/>
        <end position="297"/>
    </location>
</feature>
<evidence type="ECO:0000256" key="4">
    <source>
        <dbReference type="ARBA" id="ARBA00022679"/>
    </source>
</evidence>
<name>A0A1F5H4R5_9BACT</name>